<keyword evidence="3" id="KW-0472">Membrane</keyword>
<reference evidence="9 10" key="1">
    <citation type="submission" date="2024-01" db="EMBL/GenBank/DDBJ databases">
        <authorList>
            <person name="Alioto T."/>
            <person name="Alioto T."/>
            <person name="Gomez Garrido J."/>
        </authorList>
    </citation>
    <scope>NUCLEOTIDE SEQUENCE [LARGE SCALE GENOMIC DNA]</scope>
</reference>
<dbReference type="PROSITE" id="PS50835">
    <property type="entry name" value="IG_LIKE"/>
    <property type="match status" value="1"/>
</dbReference>
<dbReference type="GO" id="GO:0030215">
    <property type="term" value="F:semaphorin receptor binding"/>
    <property type="evidence" value="ECO:0007669"/>
    <property type="project" value="InterPro"/>
</dbReference>
<evidence type="ECO:0000256" key="4">
    <source>
        <dbReference type="ARBA" id="ARBA00023157"/>
    </source>
</evidence>
<dbReference type="SUPFAM" id="SSF103575">
    <property type="entry name" value="Plexin repeat"/>
    <property type="match status" value="1"/>
</dbReference>
<comment type="similarity">
    <text evidence="2">Belongs to the semaphorin family.</text>
</comment>
<dbReference type="Gene3D" id="3.30.1680.10">
    <property type="entry name" value="ligand-binding face of the semaphorins, domain 2"/>
    <property type="match status" value="1"/>
</dbReference>
<dbReference type="GO" id="GO:0001755">
    <property type="term" value="P:neural crest cell migration"/>
    <property type="evidence" value="ECO:0007669"/>
    <property type="project" value="TreeGrafter"/>
</dbReference>
<dbReference type="InterPro" id="IPR013783">
    <property type="entry name" value="Ig-like_fold"/>
</dbReference>
<dbReference type="Gene3D" id="2.130.10.10">
    <property type="entry name" value="YVTN repeat-like/Quinoprotein amine dehydrogenase"/>
    <property type="match status" value="1"/>
</dbReference>
<gene>
    <name evidence="9" type="ORF">FSCOSCO3_A000709</name>
</gene>
<keyword evidence="5" id="KW-0325">Glycoprotein</keyword>
<dbReference type="SUPFAM" id="SSF48726">
    <property type="entry name" value="Immunoglobulin"/>
    <property type="match status" value="1"/>
</dbReference>
<dbReference type="InterPro" id="IPR001627">
    <property type="entry name" value="Semap_dom"/>
</dbReference>
<dbReference type="InterPro" id="IPR015943">
    <property type="entry name" value="WD40/YVTN_repeat-like_dom_sf"/>
</dbReference>
<organism evidence="9 10">
    <name type="scientific">Scomber scombrus</name>
    <name type="common">Atlantic mackerel</name>
    <name type="synonym">Scomber vernalis</name>
    <dbReference type="NCBI Taxonomy" id="13677"/>
    <lineage>
        <taxon>Eukaryota</taxon>
        <taxon>Metazoa</taxon>
        <taxon>Chordata</taxon>
        <taxon>Craniata</taxon>
        <taxon>Vertebrata</taxon>
        <taxon>Euteleostomi</taxon>
        <taxon>Actinopterygii</taxon>
        <taxon>Neopterygii</taxon>
        <taxon>Teleostei</taxon>
        <taxon>Neoteleostei</taxon>
        <taxon>Acanthomorphata</taxon>
        <taxon>Pelagiaria</taxon>
        <taxon>Scombriformes</taxon>
        <taxon>Scombridae</taxon>
        <taxon>Scomber</taxon>
    </lineage>
</organism>
<dbReference type="EMBL" id="CAWUFR010001706">
    <property type="protein sequence ID" value="CAK6984248.1"/>
    <property type="molecule type" value="Genomic_DNA"/>
</dbReference>
<evidence type="ECO:0000256" key="2">
    <source>
        <dbReference type="ARBA" id="ARBA00009492"/>
    </source>
</evidence>
<dbReference type="Pfam" id="PF01403">
    <property type="entry name" value="Sema"/>
    <property type="match status" value="1"/>
</dbReference>
<dbReference type="GO" id="GO:0030335">
    <property type="term" value="P:positive regulation of cell migration"/>
    <property type="evidence" value="ECO:0007669"/>
    <property type="project" value="TreeGrafter"/>
</dbReference>
<dbReference type="GO" id="GO:0005615">
    <property type="term" value="C:extracellular space"/>
    <property type="evidence" value="ECO:0007669"/>
    <property type="project" value="TreeGrafter"/>
</dbReference>
<evidence type="ECO:0000256" key="3">
    <source>
        <dbReference type="ARBA" id="ARBA00023136"/>
    </source>
</evidence>
<sequence>MKRFPLSGHDTPVRILVEGDAVTAVGRTHLKSFNFQDPNKAPVEKKVSWIGCSPATGTDCNYKISVVEETGKTNEVFVCGTNGRQTLCCNMMLSQESAQCIPSENMKNINKGITEFIIKEGEPSVLGDEALFITHSGSQASVGIHKFGKNKVGPATHDKEQYYVGLVRSERKDDELQNRVYAFYKEKNKDTSLDCEMWLPYVTQVCMKDNGGPKNNLQFIWTSQMNARLYCGDPENRQYFSELIDVATIHADRWQDTRVYALFRNEWGMSAVCVYTIEEIDVVFTHSSFKGSSSVNQNSRPRMCVADSTKMSIEALNSIKTTSEMEHWVRPVGNSGPLLIHRHSYTHILADSPQQKRNNHHPVLFLSLKNGGVHKVTQNKSQAFVIAENQPFNHRAHILSITLNHPSRKLYVSSARELVQLDVADCTHYGDTCQECILARDPYCGWNGEHCVLATQSTLQDVDNGSYAKCISSFLPTTLLHGKGSGSSADSTMDRIKVPSKSKYFLQCPVTSHHAQYFWLHNEKPVSCSMTDQQCLLLIDSMGPEQGGSYICESEEMGYRKVLAQYRLEMGSGSGIRSSSPLVLVCLVVTLIKSVSCWS</sequence>
<comment type="caution">
    <text evidence="9">The sequence shown here is derived from an EMBL/GenBank/DDBJ whole genome shotgun (WGS) entry which is preliminary data.</text>
</comment>
<dbReference type="Proteomes" id="UP001314229">
    <property type="component" value="Unassembled WGS sequence"/>
</dbReference>
<dbReference type="Pfam" id="PF01437">
    <property type="entry name" value="PSI"/>
    <property type="match status" value="1"/>
</dbReference>
<dbReference type="PANTHER" id="PTHR11036">
    <property type="entry name" value="SEMAPHORIN"/>
    <property type="match status" value="1"/>
</dbReference>
<proteinExistence type="inferred from homology"/>
<dbReference type="InterPro" id="IPR002165">
    <property type="entry name" value="Plexin_repeat"/>
</dbReference>
<feature type="domain" description="Ig-like" evidence="7">
    <location>
        <begin position="476"/>
        <end position="569"/>
    </location>
</feature>
<dbReference type="FunFam" id="2.60.40.10:FF:001170">
    <property type="entry name" value="Sema domain, immunoglobulin domain (Ig), short basic domain, secreted, (Semaphorin) 3F"/>
    <property type="match status" value="1"/>
</dbReference>
<dbReference type="GO" id="GO:0000122">
    <property type="term" value="P:negative regulation of transcription by RNA polymerase II"/>
    <property type="evidence" value="ECO:0007669"/>
    <property type="project" value="TreeGrafter"/>
</dbReference>
<keyword evidence="10" id="KW-1185">Reference proteome</keyword>
<dbReference type="PANTHER" id="PTHR11036:SF144">
    <property type="entry name" value="SEMAPHORIN-7A-LIKE"/>
    <property type="match status" value="1"/>
</dbReference>
<evidence type="ECO:0000256" key="1">
    <source>
        <dbReference type="ARBA" id="ARBA00004370"/>
    </source>
</evidence>
<dbReference type="GO" id="GO:0005886">
    <property type="term" value="C:plasma membrane"/>
    <property type="evidence" value="ECO:0007669"/>
    <property type="project" value="TreeGrafter"/>
</dbReference>
<evidence type="ECO:0000313" key="10">
    <source>
        <dbReference type="Proteomes" id="UP001314229"/>
    </source>
</evidence>
<protein>
    <submittedName>
        <fullName evidence="9">Semaphorin-7A</fullName>
    </submittedName>
</protein>
<dbReference type="InterPro" id="IPR016201">
    <property type="entry name" value="PSI"/>
</dbReference>
<comment type="subcellular location">
    <subcellularLocation>
        <location evidence="1">Membrane</location>
    </subcellularLocation>
</comment>
<evidence type="ECO:0000313" key="9">
    <source>
        <dbReference type="EMBL" id="CAK6984248.1"/>
    </source>
</evidence>
<dbReference type="GO" id="GO:0043931">
    <property type="term" value="P:ossification involved in bone maturation"/>
    <property type="evidence" value="ECO:0007669"/>
    <property type="project" value="TreeGrafter"/>
</dbReference>
<accession>A0AAV1QJC8</accession>
<dbReference type="SUPFAM" id="SSF101912">
    <property type="entry name" value="Sema domain"/>
    <property type="match status" value="1"/>
</dbReference>
<dbReference type="PROSITE" id="PS51004">
    <property type="entry name" value="SEMA"/>
    <property type="match status" value="1"/>
</dbReference>
<dbReference type="GO" id="GO:0007411">
    <property type="term" value="P:axon guidance"/>
    <property type="evidence" value="ECO:0007669"/>
    <property type="project" value="TreeGrafter"/>
</dbReference>
<dbReference type="InterPro" id="IPR007110">
    <property type="entry name" value="Ig-like_dom"/>
</dbReference>
<evidence type="ECO:0000259" key="8">
    <source>
        <dbReference type="PROSITE" id="PS51004"/>
    </source>
</evidence>
<feature type="domain" description="Sema" evidence="8">
    <location>
        <begin position="1"/>
        <end position="423"/>
    </location>
</feature>
<comment type="caution">
    <text evidence="6">Lacks conserved residue(s) required for the propagation of feature annotation.</text>
</comment>
<dbReference type="InterPro" id="IPR036179">
    <property type="entry name" value="Ig-like_dom_sf"/>
</dbReference>
<dbReference type="SMART" id="SM00630">
    <property type="entry name" value="Sema"/>
    <property type="match status" value="1"/>
</dbReference>
<name>A0AAV1QJC8_SCOSC</name>
<keyword evidence="4" id="KW-1015">Disulfide bond</keyword>
<dbReference type="AlphaFoldDB" id="A0AAV1QJC8"/>
<dbReference type="Gene3D" id="2.60.40.10">
    <property type="entry name" value="Immunoglobulins"/>
    <property type="match status" value="1"/>
</dbReference>
<evidence type="ECO:0000256" key="6">
    <source>
        <dbReference type="PROSITE-ProRule" id="PRU00352"/>
    </source>
</evidence>
<dbReference type="InterPro" id="IPR036352">
    <property type="entry name" value="Semap_dom_sf"/>
</dbReference>
<dbReference type="GO" id="GO:0071526">
    <property type="term" value="P:semaphorin-plexin signaling pathway"/>
    <property type="evidence" value="ECO:0007669"/>
    <property type="project" value="TreeGrafter"/>
</dbReference>
<dbReference type="SMART" id="SM00423">
    <property type="entry name" value="PSI"/>
    <property type="match status" value="1"/>
</dbReference>
<evidence type="ECO:0000259" key="7">
    <source>
        <dbReference type="PROSITE" id="PS50835"/>
    </source>
</evidence>
<dbReference type="GO" id="GO:0045499">
    <property type="term" value="F:chemorepellent activity"/>
    <property type="evidence" value="ECO:0007669"/>
    <property type="project" value="TreeGrafter"/>
</dbReference>
<dbReference type="InterPro" id="IPR027231">
    <property type="entry name" value="Semaphorin"/>
</dbReference>
<evidence type="ECO:0000256" key="5">
    <source>
        <dbReference type="ARBA" id="ARBA00023180"/>
    </source>
</evidence>